<comment type="caution">
    <text evidence="18">The sequence shown here is derived from an EMBL/GenBank/DDBJ whole genome shotgun (WGS) entry which is preliminary data.</text>
</comment>
<dbReference type="Pfam" id="PF12906">
    <property type="entry name" value="RINGv"/>
    <property type="match status" value="1"/>
</dbReference>
<gene>
    <name evidence="18" type="ORF">HO133_010417</name>
</gene>
<dbReference type="PROSITE" id="PS50089">
    <property type="entry name" value="ZF_RING_2"/>
    <property type="match status" value="1"/>
</dbReference>
<accession>A0A8H6CKV6</accession>
<evidence type="ECO:0000259" key="17">
    <source>
        <dbReference type="PROSITE" id="PS51292"/>
    </source>
</evidence>
<dbReference type="InterPro" id="IPR001841">
    <property type="entry name" value="Znf_RING"/>
</dbReference>
<dbReference type="GeneID" id="59338808"/>
<proteinExistence type="predicted"/>
<feature type="compositionally biased region" description="Basic and acidic residues" evidence="14">
    <location>
        <begin position="59"/>
        <end position="68"/>
    </location>
</feature>
<feature type="transmembrane region" description="Helical" evidence="15">
    <location>
        <begin position="895"/>
        <end position="912"/>
    </location>
</feature>
<dbReference type="GO" id="GO:0005789">
    <property type="term" value="C:endoplasmic reticulum membrane"/>
    <property type="evidence" value="ECO:0007669"/>
    <property type="project" value="TreeGrafter"/>
</dbReference>
<comment type="catalytic activity">
    <reaction evidence="1">
        <text>S-ubiquitinyl-[E2 ubiquitin-conjugating enzyme]-L-cysteine + [acceptor protein]-L-lysine = [E2 ubiquitin-conjugating enzyme]-L-cysteine + N(6)-ubiquitinyl-[acceptor protein]-L-lysine.</text>
        <dbReference type="EC" id="2.3.2.27"/>
    </reaction>
</comment>
<feature type="compositionally biased region" description="Basic residues" evidence="14">
    <location>
        <begin position="411"/>
        <end position="421"/>
    </location>
</feature>
<keyword evidence="11 15" id="KW-1133">Transmembrane helix</keyword>
<protein>
    <recommendedName>
        <fullName evidence="4">RING-type E3 ubiquitin transferase</fullName>
        <ecNumber evidence="4">2.3.2.27</ecNumber>
    </recommendedName>
</protein>
<name>A0A8H6CKV6_9LECA</name>
<evidence type="ECO:0000256" key="1">
    <source>
        <dbReference type="ARBA" id="ARBA00000900"/>
    </source>
</evidence>
<feature type="transmembrane region" description="Helical" evidence="15">
    <location>
        <begin position="1466"/>
        <end position="1487"/>
    </location>
</feature>
<dbReference type="SMART" id="SM00744">
    <property type="entry name" value="RINGv"/>
    <property type="match status" value="1"/>
</dbReference>
<dbReference type="InterPro" id="IPR056521">
    <property type="entry name" value="MARCHF6-like_C"/>
</dbReference>
<keyword evidence="6 15" id="KW-0812">Transmembrane</keyword>
<dbReference type="GO" id="GO:0036503">
    <property type="term" value="P:ERAD pathway"/>
    <property type="evidence" value="ECO:0007669"/>
    <property type="project" value="TreeGrafter"/>
</dbReference>
<feature type="region of interest" description="Disordered" evidence="14">
    <location>
        <begin position="1"/>
        <end position="68"/>
    </location>
</feature>
<feature type="region of interest" description="Disordered" evidence="14">
    <location>
        <begin position="373"/>
        <end position="481"/>
    </location>
</feature>
<feature type="region of interest" description="Disordered" evidence="14">
    <location>
        <begin position="601"/>
        <end position="728"/>
    </location>
</feature>
<feature type="compositionally biased region" description="Polar residues" evidence="14">
    <location>
        <begin position="636"/>
        <end position="648"/>
    </location>
</feature>
<feature type="transmembrane region" description="Helical" evidence="15">
    <location>
        <begin position="1105"/>
        <end position="1125"/>
    </location>
</feature>
<evidence type="ECO:0000256" key="9">
    <source>
        <dbReference type="ARBA" id="ARBA00022786"/>
    </source>
</evidence>
<evidence type="ECO:0000256" key="6">
    <source>
        <dbReference type="ARBA" id="ARBA00022692"/>
    </source>
</evidence>
<feature type="transmembrane region" description="Helical" evidence="15">
    <location>
        <begin position="1155"/>
        <end position="1182"/>
    </location>
</feature>
<dbReference type="Gene3D" id="3.30.40.10">
    <property type="entry name" value="Zinc/RING finger domain, C3HC4 (zinc finger)"/>
    <property type="match status" value="1"/>
</dbReference>
<evidence type="ECO:0000256" key="14">
    <source>
        <dbReference type="SAM" id="MobiDB-lite"/>
    </source>
</evidence>
<feature type="transmembrane region" description="Helical" evidence="15">
    <location>
        <begin position="1703"/>
        <end position="1724"/>
    </location>
</feature>
<evidence type="ECO:0000256" key="12">
    <source>
        <dbReference type="ARBA" id="ARBA00023136"/>
    </source>
</evidence>
<evidence type="ECO:0000259" key="16">
    <source>
        <dbReference type="PROSITE" id="PS50089"/>
    </source>
</evidence>
<feature type="compositionally biased region" description="Acidic residues" evidence="14">
    <location>
        <begin position="437"/>
        <end position="448"/>
    </location>
</feature>
<dbReference type="CDD" id="cd16702">
    <property type="entry name" value="RING_CH-C4HC3_MARCH6"/>
    <property type="match status" value="1"/>
</dbReference>
<dbReference type="Proteomes" id="UP000593566">
    <property type="component" value="Unassembled WGS sequence"/>
</dbReference>
<feature type="transmembrane region" description="Helical" evidence="15">
    <location>
        <begin position="1304"/>
        <end position="1322"/>
    </location>
</feature>
<keyword evidence="10" id="KW-0862">Zinc</keyword>
<keyword evidence="8 13" id="KW-0863">Zinc-finger</keyword>
<evidence type="ECO:0000256" key="10">
    <source>
        <dbReference type="ARBA" id="ARBA00022833"/>
    </source>
</evidence>
<feature type="compositionally biased region" description="Polar residues" evidence="14">
    <location>
        <begin position="660"/>
        <end position="672"/>
    </location>
</feature>
<feature type="region of interest" description="Disordered" evidence="14">
    <location>
        <begin position="738"/>
        <end position="757"/>
    </location>
</feature>
<feature type="transmembrane region" description="Helical" evidence="15">
    <location>
        <begin position="1507"/>
        <end position="1525"/>
    </location>
</feature>
<feature type="region of interest" description="Disordered" evidence="14">
    <location>
        <begin position="557"/>
        <end position="587"/>
    </location>
</feature>
<evidence type="ECO:0000256" key="3">
    <source>
        <dbReference type="ARBA" id="ARBA00004906"/>
    </source>
</evidence>
<feature type="transmembrane region" description="Helical" evidence="15">
    <location>
        <begin position="1662"/>
        <end position="1683"/>
    </location>
</feature>
<keyword evidence="9" id="KW-0833">Ubl conjugation pathway</keyword>
<feature type="transmembrane region" description="Helical" evidence="15">
    <location>
        <begin position="1555"/>
        <end position="1577"/>
    </location>
</feature>
<evidence type="ECO:0000313" key="19">
    <source>
        <dbReference type="Proteomes" id="UP000593566"/>
    </source>
</evidence>
<dbReference type="Pfam" id="PF25417">
    <property type="entry name" value="DUF7889"/>
    <property type="match status" value="1"/>
</dbReference>
<keyword evidence="7" id="KW-0479">Metal-binding</keyword>
<dbReference type="InterPro" id="IPR057211">
    <property type="entry name" value="DUF7889"/>
</dbReference>
<feature type="transmembrane region" description="Helical" evidence="15">
    <location>
        <begin position="1202"/>
        <end position="1223"/>
    </location>
</feature>
<evidence type="ECO:0000256" key="8">
    <source>
        <dbReference type="ARBA" id="ARBA00022771"/>
    </source>
</evidence>
<feature type="domain" description="RING-CH-type" evidence="17">
    <location>
        <begin position="65"/>
        <end position="126"/>
    </location>
</feature>
<feature type="transmembrane region" description="Helical" evidence="15">
    <location>
        <begin position="1261"/>
        <end position="1284"/>
    </location>
</feature>
<comment type="pathway">
    <text evidence="3">Protein modification; protein ubiquitination.</text>
</comment>
<sequence>MEPAEATNAAGQNPRPGTDSDNVKMRVQDQNLEGEQKGLDDESPEAIPDIMNDPAYDTNAKEKQKSLDEPDTCRICRGEGSQEEPLFYPCKCSGSIKFVHQNCLMEWLSHSQKKHCELCKTPFHFTKLYHPHMPSTVPLPVFLRQAAIHTWKSFLTWSRFQLVMFVWVIWLPWCMRTIWRGLFWIGDGGWVDWKERGIQTESEILNVSTKLAARGTSPANQNLFTSREATASAFILQISNKIPDLVSPIRRLLTFAAGEPLGLKLLKNLYSFVIGRSSGESSSSVTSMTNITSHAAHVPRSSSWLSDVKFLRTLTRSAMLNNLIIDALEGQIITLALVTAFILIFLIREWVVQQQPNLFGGAEARVNLPGAQNADAPVQQPIDQRHQGPPGEGDVGLADAGVQVQGPRARLIARPRPRRPVPPRQITEQGVNHADDFATEDSQPEDVAIENSKSKADASENDTKDQSQGSLQRPAMPDRDKLARAAEIRRTIEEQSRVSEDGDDPGNTFQELWNRAENKPSEVIRIIDEEGRNDELSWIVATMGKIENLSSVNVPEGQIVSPADKPVTATLSNEDNGPNSSRWPSDDEGFVVLDKLSLNVNSEPKDEQSLSTEPPRSSNQDAVVEGPRSPARKSQRSPATSGRASSYSQDHKAVALNHPSDPTQNSTGNSVKGQDVLANGAQEDLDTASSTDAALDSPNDSPFHPKYERESAEENTIVSNPGSDNSSREILLETAQPTTSPIEANEGQAPADFPQGTPERRRGLLEPITDWLWGGDAPAPSPFEQPAGDDEHIVNNIADEAPFVPMEHGHPLRAADNDGEVPGQDPEVVAAAIQAGLDPNEIEAADDIEDLEGIMELVGMQGPLAGLVQNGMFCACLVSLTIFFGVWIPYISGKLFLVFLAHPVSLLLKLPLRCSVSIADTIIDGFTFGIACTFYWTDIFARLLCTPIGWVIPPMAKITKNLSVAETAKFYAEGALERLMNVISATGNIMFESDIPAFSVVAHESLLSIEGRARWLLRGVCDYIGYCFNVAYNSSGFEETAMVFASGVVNQGKALSTFVIDQVPTIVPSTSSVSHFHPLHVNLSMTPRSTPLDYDLAYWDTKDRALAVIFGYLFFAFLGVIYLSLNARIKGINKAERVPGVLADVLYQAGGVLKVILIISIEMIVFPLYCGLLLDVALLPLFDSATLMSRIEFTMSSPYTSIFVHWFVGTCYMFHFALFVAMCRKLMRTGVLYFIRDPDDPTFHPVRDVLERSVSTQLWKISFSALVYGGLVIVCLGGVVWGIAFSFDDVLPIHWLSNEPVLEFPVDLLFYNFLMPLAVRFFKPSKGLNKMYNWWFRKCARTLRLTNFLFGEKKEDEEGRHVRRTWRDVLHGTQGDAQNPVIGKDRHALAQDREVQAYFLRDGRYVRAPASDQVRIPKGAHTFLEVDEHNNRLDNQPDPDEGLHGRNNEMFAKVYSPPFFRVRISAFIFLIWLFAAATGVSMTIVPLVFGRFVFAKVTLNHLRMNDIYAFSIGIYILGGALYGVLYHRQITTYLRDTLTPHTPTITTFLRKSATLVVRLLSLIYTYAAFGILLPALLSLLMEFFLIIPLHTYFSTSFTSLNTISSERHIIHLIQDWTLGILYLKMAARVILYNTPSRPASALRGIIRNGWLNPDVRLATRGFILPAVIAMTVALATPLALGWLANATVLHAYSAEDEIFKACVYRYSYPGVLAIGFAATFVTLLSRAFTGWRRKIRDEVYLIGERLHNFGDSKRAKGKGKGKAREKRAAEGL</sequence>
<evidence type="ECO:0000313" key="18">
    <source>
        <dbReference type="EMBL" id="KAF6225220.1"/>
    </source>
</evidence>
<evidence type="ECO:0000256" key="7">
    <source>
        <dbReference type="ARBA" id="ARBA00022723"/>
    </source>
</evidence>
<dbReference type="PANTHER" id="PTHR13145:SF0">
    <property type="entry name" value="E3 UBIQUITIN-PROTEIN LIGASE MARCHF6"/>
    <property type="match status" value="1"/>
</dbReference>
<dbReference type="PROSITE" id="PS51292">
    <property type="entry name" value="ZF_RING_CH"/>
    <property type="match status" value="1"/>
</dbReference>
<feature type="compositionally biased region" description="Basic residues" evidence="14">
    <location>
        <begin position="1755"/>
        <end position="1765"/>
    </location>
</feature>
<feature type="compositionally biased region" description="Polar residues" evidence="14">
    <location>
        <begin position="714"/>
        <end position="725"/>
    </location>
</feature>
<dbReference type="EMBL" id="JACCJB010000008">
    <property type="protein sequence ID" value="KAF6225220.1"/>
    <property type="molecule type" value="Genomic_DNA"/>
</dbReference>
<dbReference type="RefSeq" id="XP_037154087.1">
    <property type="nucleotide sequence ID" value="XM_037301270.1"/>
</dbReference>
<organism evidence="18 19">
    <name type="scientific">Letharia lupina</name>
    <dbReference type="NCBI Taxonomy" id="560253"/>
    <lineage>
        <taxon>Eukaryota</taxon>
        <taxon>Fungi</taxon>
        <taxon>Dikarya</taxon>
        <taxon>Ascomycota</taxon>
        <taxon>Pezizomycotina</taxon>
        <taxon>Lecanoromycetes</taxon>
        <taxon>OSLEUM clade</taxon>
        <taxon>Lecanoromycetidae</taxon>
        <taxon>Lecanorales</taxon>
        <taxon>Lecanorineae</taxon>
        <taxon>Parmeliaceae</taxon>
        <taxon>Letharia</taxon>
    </lineage>
</organism>
<dbReference type="GO" id="GO:0008270">
    <property type="term" value="F:zinc ion binding"/>
    <property type="evidence" value="ECO:0007669"/>
    <property type="project" value="UniProtKB-KW"/>
</dbReference>
<dbReference type="SUPFAM" id="SSF57850">
    <property type="entry name" value="RING/U-box"/>
    <property type="match status" value="1"/>
</dbReference>
<dbReference type="Pfam" id="PF23113">
    <property type="entry name" value="MARCHF6_C"/>
    <property type="match status" value="1"/>
</dbReference>
<evidence type="ECO:0000256" key="4">
    <source>
        <dbReference type="ARBA" id="ARBA00012483"/>
    </source>
</evidence>
<feature type="compositionally biased region" description="Polar residues" evidence="14">
    <location>
        <begin position="609"/>
        <end position="621"/>
    </location>
</feature>
<feature type="transmembrane region" description="Helical" evidence="15">
    <location>
        <begin position="1583"/>
        <end position="1603"/>
    </location>
</feature>
<feature type="compositionally biased region" description="Polar residues" evidence="14">
    <location>
        <begin position="569"/>
        <end position="583"/>
    </location>
</feature>
<evidence type="ECO:0000256" key="15">
    <source>
        <dbReference type="SAM" id="Phobius"/>
    </source>
</evidence>
<evidence type="ECO:0000256" key="5">
    <source>
        <dbReference type="ARBA" id="ARBA00022679"/>
    </source>
</evidence>
<keyword evidence="12 15" id="KW-0472">Membrane</keyword>
<keyword evidence="19" id="KW-1185">Reference proteome</keyword>
<feature type="compositionally biased region" description="Basic and acidic residues" evidence="14">
    <location>
        <begin position="703"/>
        <end position="712"/>
    </location>
</feature>
<dbReference type="EC" id="2.3.2.27" evidence="4"/>
<feature type="domain" description="RING-type" evidence="16">
    <location>
        <begin position="73"/>
        <end position="120"/>
    </location>
</feature>
<keyword evidence="5" id="KW-0808">Transferase</keyword>
<evidence type="ECO:0000256" key="13">
    <source>
        <dbReference type="PROSITE-ProRule" id="PRU00175"/>
    </source>
</evidence>
<reference evidence="18 19" key="1">
    <citation type="journal article" date="2020" name="Genomics">
        <title>Complete, high-quality genomes from long-read metagenomic sequencing of two wolf lichen thalli reveals enigmatic genome architecture.</title>
        <authorList>
            <person name="McKenzie S.K."/>
            <person name="Walston R.F."/>
            <person name="Allen J.L."/>
        </authorList>
    </citation>
    <scope>NUCLEOTIDE SEQUENCE [LARGE SCALE GENOMIC DNA]</scope>
    <source>
        <strain evidence="18">WasteWater1</strain>
    </source>
</reference>
<feature type="compositionally biased region" description="Basic and acidic residues" evidence="14">
    <location>
        <begin position="452"/>
        <end position="465"/>
    </location>
</feature>
<evidence type="ECO:0000256" key="11">
    <source>
        <dbReference type="ARBA" id="ARBA00022989"/>
    </source>
</evidence>
<dbReference type="FunFam" id="3.30.40.10:FF:000287">
    <property type="entry name" value="RING finger membrane protein"/>
    <property type="match status" value="1"/>
</dbReference>
<dbReference type="InterPro" id="IPR011016">
    <property type="entry name" value="Znf_RING-CH"/>
</dbReference>
<dbReference type="InterPro" id="IPR013083">
    <property type="entry name" value="Znf_RING/FYVE/PHD"/>
</dbReference>
<evidence type="ECO:0000256" key="2">
    <source>
        <dbReference type="ARBA" id="ARBA00004141"/>
    </source>
</evidence>
<dbReference type="GO" id="GO:0061630">
    <property type="term" value="F:ubiquitin protein ligase activity"/>
    <property type="evidence" value="ECO:0007669"/>
    <property type="project" value="UniProtKB-EC"/>
</dbReference>
<feature type="region of interest" description="Disordered" evidence="14">
    <location>
        <begin position="1753"/>
        <end position="1772"/>
    </location>
</feature>
<dbReference type="PANTHER" id="PTHR13145">
    <property type="entry name" value="SSM4 PROTEIN"/>
    <property type="match status" value="1"/>
</dbReference>
<comment type="subcellular location">
    <subcellularLocation>
        <location evidence="2">Membrane</location>
        <topology evidence="2">Multi-pass membrane protein</topology>
    </subcellularLocation>
</comment>